<protein>
    <submittedName>
        <fullName evidence="1">Uncharacterized protein</fullName>
    </submittedName>
</protein>
<organism evidence="1 2">
    <name type="scientific">Hyalomma asiaticum</name>
    <name type="common">Tick</name>
    <dbReference type="NCBI Taxonomy" id="266040"/>
    <lineage>
        <taxon>Eukaryota</taxon>
        <taxon>Metazoa</taxon>
        <taxon>Ecdysozoa</taxon>
        <taxon>Arthropoda</taxon>
        <taxon>Chelicerata</taxon>
        <taxon>Arachnida</taxon>
        <taxon>Acari</taxon>
        <taxon>Parasitiformes</taxon>
        <taxon>Ixodida</taxon>
        <taxon>Ixodoidea</taxon>
        <taxon>Ixodidae</taxon>
        <taxon>Hyalomminae</taxon>
        <taxon>Hyalomma</taxon>
    </lineage>
</organism>
<name>A0ACB7TKD2_HYAAI</name>
<reference evidence="1" key="1">
    <citation type="submission" date="2020-05" db="EMBL/GenBank/DDBJ databases">
        <title>Large-scale comparative analyses of tick genomes elucidate their genetic diversity and vector capacities.</title>
        <authorList>
            <person name="Jia N."/>
            <person name="Wang J."/>
            <person name="Shi W."/>
            <person name="Du L."/>
            <person name="Sun Y."/>
            <person name="Zhan W."/>
            <person name="Jiang J."/>
            <person name="Wang Q."/>
            <person name="Zhang B."/>
            <person name="Ji P."/>
            <person name="Sakyi L.B."/>
            <person name="Cui X."/>
            <person name="Yuan T."/>
            <person name="Jiang B."/>
            <person name="Yang W."/>
            <person name="Lam T.T.-Y."/>
            <person name="Chang Q."/>
            <person name="Ding S."/>
            <person name="Wang X."/>
            <person name="Zhu J."/>
            <person name="Ruan X."/>
            <person name="Zhao L."/>
            <person name="Wei J."/>
            <person name="Que T."/>
            <person name="Du C."/>
            <person name="Cheng J."/>
            <person name="Dai P."/>
            <person name="Han X."/>
            <person name="Huang E."/>
            <person name="Gao Y."/>
            <person name="Liu J."/>
            <person name="Shao H."/>
            <person name="Ye R."/>
            <person name="Li L."/>
            <person name="Wei W."/>
            <person name="Wang X."/>
            <person name="Wang C."/>
            <person name="Yang T."/>
            <person name="Huo Q."/>
            <person name="Li W."/>
            <person name="Guo W."/>
            <person name="Chen H."/>
            <person name="Zhou L."/>
            <person name="Ni X."/>
            <person name="Tian J."/>
            <person name="Zhou Y."/>
            <person name="Sheng Y."/>
            <person name="Liu T."/>
            <person name="Pan Y."/>
            <person name="Xia L."/>
            <person name="Li J."/>
            <person name="Zhao F."/>
            <person name="Cao W."/>
        </authorList>
    </citation>
    <scope>NUCLEOTIDE SEQUENCE</scope>
    <source>
        <strain evidence="1">Hyas-2018</strain>
    </source>
</reference>
<comment type="caution">
    <text evidence="1">The sequence shown here is derived from an EMBL/GenBank/DDBJ whole genome shotgun (WGS) entry which is preliminary data.</text>
</comment>
<sequence>MQQVAAIGRSLVTVWGEITKDGFGPLVRVHGRITAESYCSILDDMALPFLLGKRFQMEISSFSKTTPKYTRPSWLPLSCSSVELPCWNDHHNPQT</sequence>
<accession>A0ACB7TKD2</accession>
<dbReference type="EMBL" id="CM023481">
    <property type="protein sequence ID" value="KAH6947510.1"/>
    <property type="molecule type" value="Genomic_DNA"/>
</dbReference>
<proteinExistence type="predicted"/>
<evidence type="ECO:0000313" key="1">
    <source>
        <dbReference type="EMBL" id="KAH6947510.1"/>
    </source>
</evidence>
<keyword evidence="2" id="KW-1185">Reference proteome</keyword>
<dbReference type="Proteomes" id="UP000821845">
    <property type="component" value="Chromosome 1"/>
</dbReference>
<gene>
    <name evidence="1" type="ORF">HPB50_019586</name>
</gene>
<evidence type="ECO:0000313" key="2">
    <source>
        <dbReference type="Proteomes" id="UP000821845"/>
    </source>
</evidence>